<sequence length="175" mass="19983">MALFYPVLDWTFTREEKRSACHLPDMTLAPGLTDLIDACYVYPPIPRQECTDWRLSPGLMGDTTLAKLPPMHLCLCEYDMLLQEGLRFAKRIRASPADKTLTLRVVSQEKHAWDKPLPLAAVKESVNAEYTEATLAIANWLGQFHDTDNESMLSLPTKRLRLRPSGYFKRSRSVE</sequence>
<comment type="caution">
    <text evidence="1">The sequence shown here is derived from an EMBL/GenBank/DDBJ whole genome shotgun (WGS) entry which is preliminary data.</text>
</comment>
<organism evidence="1 2">
    <name type="scientific">Zarea fungicola</name>
    <dbReference type="NCBI Taxonomy" id="93591"/>
    <lineage>
        <taxon>Eukaryota</taxon>
        <taxon>Fungi</taxon>
        <taxon>Dikarya</taxon>
        <taxon>Ascomycota</taxon>
        <taxon>Pezizomycotina</taxon>
        <taxon>Sordariomycetes</taxon>
        <taxon>Hypocreomycetidae</taxon>
        <taxon>Hypocreales</taxon>
        <taxon>Cordycipitaceae</taxon>
        <taxon>Zarea</taxon>
    </lineage>
</organism>
<name>A0ACC1MN38_9HYPO</name>
<reference evidence="1" key="1">
    <citation type="submission" date="2022-08" db="EMBL/GenBank/DDBJ databases">
        <title>Genome Sequence of Lecanicillium fungicola.</title>
        <authorList>
            <person name="Buettner E."/>
        </authorList>
    </citation>
    <scope>NUCLEOTIDE SEQUENCE</scope>
    <source>
        <strain evidence="1">Babe33</strain>
    </source>
</reference>
<dbReference type="EMBL" id="JANJQO010002008">
    <property type="protein sequence ID" value="KAJ2968405.1"/>
    <property type="molecule type" value="Genomic_DNA"/>
</dbReference>
<gene>
    <name evidence="1" type="ORF">NQ176_g9195</name>
</gene>
<evidence type="ECO:0000313" key="2">
    <source>
        <dbReference type="Proteomes" id="UP001143910"/>
    </source>
</evidence>
<evidence type="ECO:0000313" key="1">
    <source>
        <dbReference type="EMBL" id="KAJ2968405.1"/>
    </source>
</evidence>
<dbReference type="Proteomes" id="UP001143910">
    <property type="component" value="Unassembled WGS sequence"/>
</dbReference>
<keyword evidence="2" id="KW-1185">Reference proteome</keyword>
<accession>A0ACC1MN38</accession>
<protein>
    <submittedName>
        <fullName evidence="1">Uncharacterized protein</fullName>
    </submittedName>
</protein>
<proteinExistence type="predicted"/>